<keyword evidence="5 7" id="KW-0949">S-adenosyl-L-methionine</keyword>
<evidence type="ECO:0000256" key="5">
    <source>
        <dbReference type="ARBA" id="ARBA00022691"/>
    </source>
</evidence>
<dbReference type="InterPro" id="IPR003358">
    <property type="entry name" value="tRNA_(Gua-N-7)_MeTrfase_Trmb"/>
</dbReference>
<dbReference type="SUPFAM" id="SSF53335">
    <property type="entry name" value="S-adenosyl-L-methionine-dependent methyltransferases"/>
    <property type="match status" value="1"/>
</dbReference>
<dbReference type="InterPro" id="IPR029063">
    <property type="entry name" value="SAM-dependent_MTases_sf"/>
</dbReference>
<keyword evidence="4 7" id="KW-0808">Transferase</keyword>
<dbReference type="Pfam" id="PF02390">
    <property type="entry name" value="Methyltransf_4"/>
    <property type="match status" value="1"/>
</dbReference>
<feature type="binding site" evidence="7">
    <location>
        <position position="89"/>
    </location>
    <ligand>
        <name>S-adenosyl-L-methionine</name>
        <dbReference type="ChEBI" id="CHEBI:59789"/>
    </ligand>
</feature>
<feature type="binding site" evidence="7">
    <location>
        <position position="167"/>
    </location>
    <ligand>
        <name>substrate</name>
    </ligand>
</feature>
<keyword evidence="10" id="KW-1185">Reference proteome</keyword>
<feature type="binding site" evidence="7">
    <location>
        <position position="199"/>
    </location>
    <ligand>
        <name>substrate</name>
    </ligand>
</feature>
<feature type="binding site" evidence="7">
    <location>
        <begin position="237"/>
        <end position="240"/>
    </location>
    <ligand>
        <name>substrate</name>
    </ligand>
</feature>
<dbReference type="GO" id="GO:0008176">
    <property type="term" value="F:tRNA (guanine(46)-N7)-methyltransferase activity"/>
    <property type="evidence" value="ECO:0007669"/>
    <property type="project" value="UniProtKB-UniRule"/>
</dbReference>
<evidence type="ECO:0000313" key="10">
    <source>
        <dbReference type="Proteomes" id="UP000185678"/>
    </source>
</evidence>
<comment type="catalytic activity">
    <reaction evidence="1 7">
        <text>guanosine(46) in tRNA + S-adenosyl-L-methionine = N(7)-methylguanosine(46) in tRNA + S-adenosyl-L-homocysteine</text>
        <dbReference type="Rhea" id="RHEA:42708"/>
        <dbReference type="Rhea" id="RHEA-COMP:10188"/>
        <dbReference type="Rhea" id="RHEA-COMP:10189"/>
        <dbReference type="ChEBI" id="CHEBI:57856"/>
        <dbReference type="ChEBI" id="CHEBI:59789"/>
        <dbReference type="ChEBI" id="CHEBI:74269"/>
        <dbReference type="ChEBI" id="CHEBI:74480"/>
        <dbReference type="EC" id="2.1.1.33"/>
    </reaction>
</comment>
<gene>
    <name evidence="7" type="primary">trmB</name>
    <name evidence="9" type="ORF">SAMN05421779_102393</name>
</gene>
<dbReference type="AlphaFoldDB" id="A0A1N7JN54"/>
<evidence type="ECO:0000256" key="4">
    <source>
        <dbReference type="ARBA" id="ARBA00022679"/>
    </source>
</evidence>
<dbReference type="PROSITE" id="PS51625">
    <property type="entry name" value="SAM_MT_TRMB"/>
    <property type="match status" value="1"/>
</dbReference>
<dbReference type="InterPro" id="IPR055361">
    <property type="entry name" value="tRNA_methyltr_TrmB_bact"/>
</dbReference>
<dbReference type="PANTHER" id="PTHR23417:SF14">
    <property type="entry name" value="PENTACOTRIPEPTIDE-REPEAT REGION OF PRORP DOMAIN-CONTAINING PROTEIN"/>
    <property type="match status" value="1"/>
</dbReference>
<evidence type="ECO:0000313" key="9">
    <source>
        <dbReference type="EMBL" id="SIS50737.1"/>
    </source>
</evidence>
<evidence type="ECO:0000256" key="8">
    <source>
        <dbReference type="SAM" id="MobiDB-lite"/>
    </source>
</evidence>
<dbReference type="Proteomes" id="UP000185678">
    <property type="component" value="Unassembled WGS sequence"/>
</dbReference>
<evidence type="ECO:0000256" key="2">
    <source>
        <dbReference type="ARBA" id="ARBA00003015"/>
    </source>
</evidence>
<comment type="function">
    <text evidence="2 7">Catalyzes the formation of N(7)-methylguanine at position 46 (m7G46) in tRNA.</text>
</comment>
<accession>A0A1N7JN54</accession>
<evidence type="ECO:0000256" key="7">
    <source>
        <dbReference type="HAMAP-Rule" id="MF_01057"/>
    </source>
</evidence>
<comment type="caution">
    <text evidence="7">Lacks conserved residue(s) required for the propagation of feature annotation.</text>
</comment>
<evidence type="ECO:0000256" key="3">
    <source>
        <dbReference type="ARBA" id="ARBA00022603"/>
    </source>
</evidence>
<keyword evidence="3 7" id="KW-0489">Methyltransferase</keyword>
<organism evidence="9 10">
    <name type="scientific">Insolitispirillum peregrinum</name>
    <dbReference type="NCBI Taxonomy" id="80876"/>
    <lineage>
        <taxon>Bacteria</taxon>
        <taxon>Pseudomonadati</taxon>
        <taxon>Pseudomonadota</taxon>
        <taxon>Alphaproteobacteria</taxon>
        <taxon>Rhodospirillales</taxon>
        <taxon>Novispirillaceae</taxon>
        <taxon>Insolitispirillum</taxon>
    </lineage>
</organism>
<dbReference type="STRING" id="80876.SAMN05421779_102393"/>
<reference evidence="9 10" key="1">
    <citation type="submission" date="2017-01" db="EMBL/GenBank/DDBJ databases">
        <authorList>
            <person name="Mah S.A."/>
            <person name="Swanson W.J."/>
            <person name="Moy G.W."/>
            <person name="Vacquier V.D."/>
        </authorList>
    </citation>
    <scope>NUCLEOTIDE SEQUENCE [LARGE SCALE GENOMIC DNA]</scope>
    <source>
        <strain evidence="9 10">DSM 11589</strain>
    </source>
</reference>
<feature type="compositionally biased region" description="Basic and acidic residues" evidence="8">
    <location>
        <begin position="15"/>
        <end position="24"/>
    </location>
</feature>
<comment type="similarity">
    <text evidence="7">Belongs to the class I-like SAM-binding methyltransferase superfamily. TrmB family.</text>
</comment>
<dbReference type="GO" id="GO:0043527">
    <property type="term" value="C:tRNA methyltransferase complex"/>
    <property type="evidence" value="ECO:0007669"/>
    <property type="project" value="TreeGrafter"/>
</dbReference>
<feature type="binding site" evidence="7">
    <location>
        <position position="141"/>
    </location>
    <ligand>
        <name>S-adenosyl-L-methionine</name>
        <dbReference type="ChEBI" id="CHEBI:59789"/>
    </ligand>
</feature>
<protein>
    <recommendedName>
        <fullName evidence="7">tRNA (guanine-N(7)-)-methyltransferase</fullName>
        <ecNumber evidence="7">2.1.1.33</ecNumber>
    </recommendedName>
    <alternativeName>
        <fullName evidence="7">tRNA (guanine(46)-N(7))-methyltransferase</fullName>
    </alternativeName>
    <alternativeName>
        <fullName evidence="7">tRNA(m7G46)-methyltransferase</fullName>
    </alternativeName>
</protein>
<dbReference type="NCBIfam" id="TIGR00091">
    <property type="entry name" value="tRNA (guanosine(46)-N7)-methyltransferase TrmB"/>
    <property type="match status" value="1"/>
</dbReference>
<dbReference type="UniPathway" id="UPA00989"/>
<feature type="binding site" evidence="7">
    <location>
        <position position="114"/>
    </location>
    <ligand>
        <name>S-adenosyl-L-methionine</name>
        <dbReference type="ChEBI" id="CHEBI:59789"/>
    </ligand>
</feature>
<evidence type="ECO:0000256" key="1">
    <source>
        <dbReference type="ARBA" id="ARBA00000142"/>
    </source>
</evidence>
<feature type="region of interest" description="Disordered" evidence="8">
    <location>
        <begin position="1"/>
        <end position="32"/>
    </location>
</feature>
<feature type="binding site" evidence="7">
    <location>
        <position position="163"/>
    </location>
    <ligand>
        <name>S-adenosyl-L-methionine</name>
        <dbReference type="ChEBI" id="CHEBI:59789"/>
    </ligand>
</feature>
<name>A0A1N7JN54_9PROT</name>
<sequence>MDPVFNRNRAPASKMDQKPEDRRFYGRRHGKRLKPGQKNLMETLYPTLALPIIDRGEAEAGPRPDLAGSIDPCSFFTDMPQPPDSLWLEIGFGGGEHLAHQAQHNPAIGFLGAEPFINGIGKLLSKIDEHDLKNVRLYGEDVRPLLDRLPDACFDKIFLLFPDPWPKSRHWRRRFVNDWNLDMIGRLLKDGGEFRVASDDPTYQTWTMRVVPEHPLFQWTAQGPDDWRNRWADACPTRYEQKAVRCGRTPMYFSFARKPRSA</sequence>
<evidence type="ECO:0000256" key="6">
    <source>
        <dbReference type="ARBA" id="ARBA00022694"/>
    </source>
</evidence>
<dbReference type="EC" id="2.1.1.33" evidence="7"/>
<dbReference type="EMBL" id="FTOA01000002">
    <property type="protein sequence ID" value="SIS50737.1"/>
    <property type="molecule type" value="Genomic_DNA"/>
</dbReference>
<dbReference type="Gene3D" id="3.40.50.150">
    <property type="entry name" value="Vaccinia Virus protein VP39"/>
    <property type="match status" value="1"/>
</dbReference>
<dbReference type="HAMAP" id="MF_01057">
    <property type="entry name" value="tRNA_methyltr_TrmB"/>
    <property type="match status" value="1"/>
</dbReference>
<proteinExistence type="inferred from homology"/>
<comment type="pathway">
    <text evidence="7">tRNA modification; N(7)-methylguanine-tRNA biosynthesis.</text>
</comment>
<keyword evidence="6 7" id="KW-0819">tRNA processing</keyword>
<dbReference type="PANTHER" id="PTHR23417">
    <property type="entry name" value="3-DEOXY-D-MANNO-OCTULOSONIC-ACID TRANSFERASE/TRNA GUANINE-N 7 - -METHYLTRANSFERASE"/>
    <property type="match status" value="1"/>
</dbReference>